<keyword evidence="4" id="KW-0346">Stress response</keyword>
<keyword evidence="6" id="KW-1185">Reference proteome</keyword>
<feature type="domain" description="SHSP" evidence="3">
    <location>
        <begin position="45"/>
        <end position="137"/>
    </location>
</feature>
<dbReference type="InterPro" id="IPR001436">
    <property type="entry name" value="Alpha-crystallin/sHSP_animal"/>
</dbReference>
<protein>
    <submittedName>
        <fullName evidence="4 5">Heat shock protein</fullName>
    </submittedName>
</protein>
<dbReference type="AlphaFoldDB" id="A0A3G2LMS5"/>
<evidence type="ECO:0000313" key="4">
    <source>
        <dbReference type="EMBL" id="AYN74400.1"/>
    </source>
</evidence>
<dbReference type="Proteomes" id="UP001230051">
    <property type="component" value="Unassembled WGS sequence"/>
</dbReference>
<evidence type="ECO:0000256" key="1">
    <source>
        <dbReference type="PROSITE-ProRule" id="PRU00285"/>
    </source>
</evidence>
<dbReference type="GO" id="GO:0005737">
    <property type="term" value="C:cytoplasm"/>
    <property type="evidence" value="ECO:0007669"/>
    <property type="project" value="TreeGrafter"/>
</dbReference>
<dbReference type="PANTHER" id="PTHR47097">
    <property type="entry name" value="HEAT SHOCK PROTEIN BETA-3"/>
    <property type="match status" value="1"/>
</dbReference>
<sequence length="137" mass="15520">MEGVTVRHWLKCPVRYQAWFAEKNLEECKEEHSLFALPGPSVPGLKLGNEEAATGETGREPAFQVLLDVAQFRPEEILIQVYEGWLLVKSQHGPRMDQHGFISRSFTRQYKLPDGLPVRGLSAVLCHDGILVVETRH</sequence>
<evidence type="ECO:0000256" key="2">
    <source>
        <dbReference type="RuleBase" id="RU003616"/>
    </source>
</evidence>
<evidence type="ECO:0000259" key="3">
    <source>
        <dbReference type="PROSITE" id="PS01031"/>
    </source>
</evidence>
<comment type="similarity">
    <text evidence="1 2">Belongs to the small heat shock protein (HSP20) family.</text>
</comment>
<dbReference type="OrthoDB" id="1431247at2759"/>
<dbReference type="PRINTS" id="PR00299">
    <property type="entry name" value="ACRYSTALLIN"/>
</dbReference>
<evidence type="ECO:0000313" key="6">
    <source>
        <dbReference type="Proteomes" id="UP001230051"/>
    </source>
</evidence>
<dbReference type="EMBL" id="JAGXEW010000132">
    <property type="protein sequence ID" value="KAK1146262.1"/>
    <property type="molecule type" value="Genomic_DNA"/>
</dbReference>
<reference evidence="5" key="2">
    <citation type="submission" date="2022-02" db="EMBL/GenBank/DDBJ databases">
        <title>Atlantic sturgeon de novo genome assembly.</title>
        <authorList>
            <person name="Stock M."/>
            <person name="Klopp C."/>
            <person name="Guiguen Y."/>
            <person name="Cabau C."/>
            <person name="Parinello H."/>
            <person name="Santidrian Yebra-Pimentel E."/>
            <person name="Kuhl H."/>
            <person name="Dirks R.P."/>
            <person name="Guessner J."/>
            <person name="Wuertz S."/>
            <person name="Du K."/>
            <person name="Schartl M."/>
        </authorList>
    </citation>
    <scope>NUCLEOTIDE SEQUENCE</scope>
    <source>
        <strain evidence="5">STURGEONOMICS-FGT-2020</strain>
        <tissue evidence="5">Whole blood</tissue>
    </source>
</reference>
<gene>
    <name evidence="4" type="primary">hspb3</name>
    <name evidence="5" type="synonym">HSPB3</name>
    <name evidence="5" type="ORF">AOXY_G35909</name>
</gene>
<dbReference type="GO" id="GO:0016607">
    <property type="term" value="C:nuclear speck"/>
    <property type="evidence" value="ECO:0007669"/>
    <property type="project" value="TreeGrafter"/>
</dbReference>
<dbReference type="Pfam" id="PF00011">
    <property type="entry name" value="HSP20"/>
    <property type="match status" value="1"/>
</dbReference>
<dbReference type="SUPFAM" id="SSF49764">
    <property type="entry name" value="HSP20-like chaperones"/>
    <property type="match status" value="1"/>
</dbReference>
<evidence type="ECO:0000313" key="5">
    <source>
        <dbReference type="EMBL" id="KAK1146262.1"/>
    </source>
</evidence>
<organism evidence="4">
    <name type="scientific">Acipenser oxyrinchus oxyrinchus</name>
    <dbReference type="NCBI Taxonomy" id="40147"/>
    <lineage>
        <taxon>Eukaryota</taxon>
        <taxon>Metazoa</taxon>
        <taxon>Chordata</taxon>
        <taxon>Craniata</taxon>
        <taxon>Vertebrata</taxon>
        <taxon>Euteleostomi</taxon>
        <taxon>Actinopterygii</taxon>
        <taxon>Chondrostei</taxon>
        <taxon>Acipenseriformes</taxon>
        <taxon>Acipenseridae</taxon>
        <taxon>Acipenser</taxon>
    </lineage>
</organism>
<dbReference type="InterPro" id="IPR008978">
    <property type="entry name" value="HSP20-like_chaperone"/>
</dbReference>
<accession>A0A3G2LMS5</accession>
<name>A0A3G2LMS5_ACIOX</name>
<dbReference type="PANTHER" id="PTHR47097:SF1">
    <property type="entry name" value="HEAT SHOCK PROTEIN BETA-3"/>
    <property type="match status" value="1"/>
</dbReference>
<dbReference type="Gene3D" id="2.60.40.790">
    <property type="match status" value="1"/>
</dbReference>
<dbReference type="PROSITE" id="PS01031">
    <property type="entry name" value="SHSP"/>
    <property type="match status" value="1"/>
</dbReference>
<dbReference type="EMBL" id="MH777919">
    <property type="protein sequence ID" value="AYN74400.1"/>
    <property type="molecule type" value="mRNA"/>
</dbReference>
<dbReference type="InterPro" id="IPR002068">
    <property type="entry name" value="A-crystallin/Hsp20_dom"/>
</dbReference>
<proteinExistence type="evidence at transcript level"/>
<reference evidence="4" key="1">
    <citation type="submission" date="2018-08" db="EMBL/GenBank/DDBJ databases">
        <title>Hsp annotations of Atlantic sturgeon.</title>
        <authorList>
            <person name="Santidrian Yebra-Pimentel E.M."/>
            <person name="Dirks R.P."/>
            <person name="Jong-Raadsen S.A."/>
            <person name="Jansen H.J."/>
        </authorList>
    </citation>
    <scope>NUCLEOTIDE SEQUENCE</scope>
</reference>
<dbReference type="InterPro" id="IPR033894">
    <property type="entry name" value="HSPB3"/>
</dbReference>